<dbReference type="RefSeq" id="WP_096197661.1">
    <property type="nucleotide sequence ID" value="NZ_JBQQPH010000006.1"/>
</dbReference>
<dbReference type="AlphaFoldDB" id="A0A2A3YFR6"/>
<dbReference type="Proteomes" id="UP000218598">
    <property type="component" value="Unassembled WGS sequence"/>
</dbReference>
<keyword evidence="3" id="KW-1185">Reference proteome</keyword>
<evidence type="ECO:0008006" key="4">
    <source>
        <dbReference type="Google" id="ProtNLM"/>
    </source>
</evidence>
<comment type="caution">
    <text evidence="2">The sequence shown here is derived from an EMBL/GenBank/DDBJ whole genome shotgun (WGS) entry which is preliminary data.</text>
</comment>
<reference evidence="2 3" key="1">
    <citation type="journal article" date="2017" name="Elife">
        <title>Extensive horizontal gene transfer in cheese-associated bacteria.</title>
        <authorList>
            <person name="Bonham K.S."/>
            <person name="Wolfe B.E."/>
            <person name="Dutton R.J."/>
        </authorList>
    </citation>
    <scope>NUCLEOTIDE SEQUENCE [LARGE SCALE GENOMIC DNA]</scope>
    <source>
        <strain evidence="2 3">341_9</strain>
    </source>
</reference>
<feature type="region of interest" description="Disordered" evidence="1">
    <location>
        <begin position="1"/>
        <end position="23"/>
    </location>
</feature>
<name>A0A2A3YFR6_9MICO</name>
<protein>
    <recommendedName>
        <fullName evidence="4">DNA-binding protein</fullName>
    </recommendedName>
</protein>
<evidence type="ECO:0000313" key="2">
    <source>
        <dbReference type="EMBL" id="PCC38108.1"/>
    </source>
</evidence>
<gene>
    <name evidence="2" type="ORF">CIK66_15300</name>
</gene>
<proteinExistence type="predicted"/>
<evidence type="ECO:0000256" key="1">
    <source>
        <dbReference type="SAM" id="MobiDB-lite"/>
    </source>
</evidence>
<sequence>METLPRTPSPSTDPTPQTLTPARLSERWDIPVATLAGWRYRGKGPAFLRLNGAVRYRLADVEDYEAAQLHGGIA</sequence>
<dbReference type="InterPro" id="IPR009061">
    <property type="entry name" value="DNA-bd_dom_put_sf"/>
</dbReference>
<accession>A0A2A3YFR6</accession>
<organism evidence="2 3">
    <name type="scientific">Brachybacterium alimentarium</name>
    <dbReference type="NCBI Taxonomy" id="47845"/>
    <lineage>
        <taxon>Bacteria</taxon>
        <taxon>Bacillati</taxon>
        <taxon>Actinomycetota</taxon>
        <taxon>Actinomycetes</taxon>
        <taxon>Micrococcales</taxon>
        <taxon>Dermabacteraceae</taxon>
        <taxon>Brachybacterium</taxon>
    </lineage>
</organism>
<dbReference type="SUPFAM" id="SSF46955">
    <property type="entry name" value="Putative DNA-binding domain"/>
    <property type="match status" value="1"/>
</dbReference>
<evidence type="ECO:0000313" key="3">
    <source>
        <dbReference type="Proteomes" id="UP000218598"/>
    </source>
</evidence>
<dbReference type="EMBL" id="NRGR01000025">
    <property type="protein sequence ID" value="PCC38108.1"/>
    <property type="molecule type" value="Genomic_DNA"/>
</dbReference>
<dbReference type="OrthoDB" id="5524782at2"/>